<dbReference type="InterPro" id="IPR057244">
    <property type="entry name" value="GAIN_B"/>
</dbReference>
<protein>
    <recommendedName>
        <fullName evidence="28">Serine/threonine-protein kinase N1</fullName>
        <ecNumber evidence="4">2.7.11.13</ecNumber>
    </recommendedName>
    <alternativeName>
        <fullName evidence="29">Protein kinase C-like 1</fullName>
    </alternativeName>
    <alternativeName>
        <fullName evidence="30">Protein kinase C-like PKN</fullName>
    </alternativeName>
    <alternativeName>
        <fullName evidence="32">Protein-kinase C-related kinase 1</fullName>
    </alternativeName>
    <alternativeName>
        <fullName evidence="31">Serine-threonine protein kinase N</fullName>
    </alternativeName>
</protein>
<reference evidence="45 46" key="1">
    <citation type="submission" date="2013-11" db="EMBL/GenBank/DDBJ databases">
        <title>The Damaraland mole rat (Fukomys damarensis) genome and evolution of African mole rats.</title>
        <authorList>
            <person name="Gladyshev V.N."/>
            <person name="Fang X."/>
        </authorList>
    </citation>
    <scope>NUCLEOTIDE SEQUENCE [LARGE SCALE GENOMIC DNA]</scope>
    <source>
        <tissue evidence="45">Liver</tissue>
    </source>
</reference>
<dbReference type="InterPro" id="IPR049883">
    <property type="entry name" value="NOTCH1_EGF-like"/>
</dbReference>
<sequence length="2020" mass="221655">MAQLALCSSNPYWNMKNPGQFPAPEPEAPKLLLAQDTEALGPESRVLGSLEEQDHEPPGRDSAAREPAAEQAAGIPRPGSEVSEPSLEQDIETPEPEREILQPPAEQDAERRGPCAAVGFERSGPGSDQGSGLCSAPSSETLGPPPLPWPESPASGSDAEDPVRRLPRVPELFAGRPEVRQVREREQELQRQRRSVYGTTEFKEPAPSLTVPWVLNHFPAHLVPVTNRHRPPDNSKSFSHRWGPDQVRVLCVLLSLSEAGAQDSTNCASWCPKASRCLNSSACRCNPGFGPAEIITSLVESCDDINECIPPRSVACGEFADCENTEGSYQCVCSPGYVLTSGKTIFSKAEENDCHRCSARLARAHFSQLGTFFPVPAVAQTTPATPVSAMPGNLPDFPATVDPGTQSGCSEGRTEDGSQWTKNRKVCQGIVNDRGDCVSVCPPGHRLTPEGPRRCTDVNECTCGQNPCHISAHCLNTAGSYMCKCRRGWKPVPGSPNGPSNTVCEEVNECNSGQHQCHNSTICINTQGSYRCRCRQGWKPLPGFANGPKNTTCKEILFPAWTLPPGIHSKSLSRFFDKVQSLSRDFEPRVAEQTIKKLIEAIDGLLEAPGDIKDLTLQQRHLVATWLLSDLEHSLRSLAQALPEGSFIYTSPSSTELALMVNESGRGNVTVGQSHSRMLLDWAVAIGAEDSDPAVVGILSSQHMEELLANASLDLEPEKLAQLTEAYERPVRRAQGTLLSAVSSVFLSNTNTDRLVSPVTFAFSHHLEEPGTELICAFWKDGHWATTGCRKVGSGKNSTTCQCDHLSSFAVLMAHYQVEDWKLSLITKVGLSLSLICLMLCILTFLLVRPIQSSRTTVHLHLCICLFLGSAIFLVGIENVGGQVGLRCRLVAGLLHYFFLAAFCWMSLEGVELYFLVVRVFQGQGLATRWQCLIGYGAPLIIVAISAAANSSGYGHTAHCWLDPKQGFLWSFLGPLAFVILCNAVMFVVTVWTLMQKFSEIHPNMKKLRRARTVTVTAVAQLFVLGCTWGFGLFLFSPETWHSTVLAYVFTVLNCLQGAFLYVLHCLLNKKVREEYRKWVCAVTGNKYSEFASSGGSSQQTRSEPWSLLEHLGLAGADLAAPGVQQQLELERERLRREIRKELKLKEGGPVELLLRGSARRLDLLHRQLQELHAHVVLPEPTAGQDVPQSPGAGNSACLATNLSLVAGLEKQLAIELKVKQGAENMIQTYSNGSTKDRKLLLTAQQMLQDSKTKIDIIRMQLRRALQAGQLESQVVPDEAPGGPDLGAVELRIEELRHHFRVEHAVAEGAKNVLRLLSAAKAPDRKAVSEAQEKLTESNQKLGLLREALERRLGELPADHPKGRLLREELAAASSAAFSALLSGPFPAAHYSTLCKPAPLTGTLEVRVVGCRDLPENIPWNPSPSGTPGIPDSRTPFLSRPGRGLYSRSGSLSGRSSLKAEAENTSEVSAVLKLDNTVVGQTSWKPCGPSAWDQSFTLELERARELELAVFWRDQRGLCALKFLKLEDFLDNERHEVQLDMEPQGCLLAEVTFHNPVIERIPRLRRQKKIFSKQQGKAFQRARQMNIDVATWVRLLRRLIPTATATGTFSPGASPGPEARPPGDISVEKLSLGPDPDSSPQKGPSGPLSRASSLGSPSQEMATIPELPSETQETPGPSLCSSLRKSPLTLEDFKFLAVLGRGHFGKVLLSEFRASGELFAIKALKKGDIVARDEVESLMCEKRILAAVTSAGHPFLVNLFGCFQTPEHVCFVMEYSAGGDLMLHIHSDVFSEPRAIFYSACVVLGLQFLHEHKIVYRDLKLDNLLLDTEGYVKIADFGLCKEGMGYGDRTSTFCGTPEFLAPEVLTDTSYTRAVDWWGLGVLLYEMLVGESPFPGDDEEEVFDSIVNDEVRYPRFLSAEAIGIMRRLLRRNPERRLGSSERDAEDVKKQPFFRTLGWDALLARRLPPPFVPKLSGRTDVSNFDEEFTGEAPTLSPPRDARPLSAAEQAAFRDFDFVPRGC</sequence>
<keyword evidence="46" id="KW-1185">Reference proteome</keyword>
<dbReference type="GO" id="GO:0007189">
    <property type="term" value="P:adenylate cyclase-activating G protein-coupled receptor signaling pathway"/>
    <property type="evidence" value="ECO:0007669"/>
    <property type="project" value="TreeGrafter"/>
</dbReference>
<keyword evidence="14 45" id="KW-0418">Kinase</keyword>
<evidence type="ECO:0000256" key="20">
    <source>
        <dbReference type="ARBA" id="ARBA00023054"/>
    </source>
</evidence>
<dbReference type="PROSITE" id="PS00010">
    <property type="entry name" value="ASX_HYDROXYL"/>
    <property type="match status" value="2"/>
</dbReference>
<dbReference type="CDD" id="cd05589">
    <property type="entry name" value="STKc_PKN"/>
    <property type="match status" value="1"/>
</dbReference>
<dbReference type="InterPro" id="IPR000961">
    <property type="entry name" value="AGC-kinase_C"/>
</dbReference>
<dbReference type="InterPro" id="IPR037317">
    <property type="entry name" value="PKN1_HR1_2"/>
</dbReference>
<evidence type="ECO:0000256" key="1">
    <source>
        <dbReference type="ARBA" id="ARBA00004479"/>
    </source>
</evidence>
<comment type="catalytic activity">
    <reaction evidence="25">
        <text>L-threonyl-[protein] + ATP = O-phospho-L-threonyl-[protein] + ADP + H(+)</text>
        <dbReference type="Rhea" id="RHEA:46608"/>
        <dbReference type="Rhea" id="RHEA-COMP:11060"/>
        <dbReference type="Rhea" id="RHEA-COMP:11605"/>
        <dbReference type="ChEBI" id="CHEBI:15378"/>
        <dbReference type="ChEBI" id="CHEBI:30013"/>
        <dbReference type="ChEBI" id="CHEBI:30616"/>
        <dbReference type="ChEBI" id="CHEBI:61977"/>
        <dbReference type="ChEBI" id="CHEBI:456216"/>
        <dbReference type="EC" id="2.7.11.13"/>
    </reaction>
</comment>
<evidence type="ECO:0000256" key="34">
    <source>
        <dbReference type="PROSITE-ProRule" id="PRU01207"/>
    </source>
</evidence>
<comment type="subunit">
    <text evidence="27">Interacts with ZFAND6. Interacts with ANDR. Interacts with PRKCB. Interacts (via REM 1 and REM 2 repeats) with RAC1. Interacts (via REM 1 repeat) with RHOA. Interacts with RHOB. Interacts (via C-terminus) with PDPK1. Interacts with CCNT2; enhances MYOD1-dependent transcription. Component of a signaling complex containing at least AKAP13, PKN1, MAPK14, ZAK and MAP2K3. Within this complex, AKAP13 interacts directly with PKN1, which in turn recruits MAPK14, MAP2K3 and ZAK.</text>
</comment>
<keyword evidence="6" id="KW-0723">Serine/threonine-protein kinase</keyword>
<evidence type="ECO:0000256" key="18">
    <source>
        <dbReference type="ARBA" id="ARBA00022989"/>
    </source>
</evidence>
<feature type="domain" description="REM-1" evidence="44">
    <location>
        <begin position="1190"/>
        <end position="1271"/>
    </location>
</feature>
<dbReference type="Pfam" id="PF02185">
    <property type="entry name" value="HR1"/>
    <property type="match status" value="2"/>
</dbReference>
<dbReference type="FunFam" id="1.10.287.160:FF:000001">
    <property type="entry name" value="Putative serine/threonine-protein kinase N2"/>
    <property type="match status" value="1"/>
</dbReference>
<feature type="domain" description="Protein kinase" evidence="39">
    <location>
        <begin position="1693"/>
        <end position="1952"/>
    </location>
</feature>
<dbReference type="SMART" id="SM00742">
    <property type="entry name" value="Hr1"/>
    <property type="match status" value="3"/>
</dbReference>
<dbReference type="PROSITE" id="PS01187">
    <property type="entry name" value="EGF_CA"/>
    <property type="match status" value="2"/>
</dbReference>
<dbReference type="InterPro" id="IPR017981">
    <property type="entry name" value="GPCR_2-like_7TM"/>
</dbReference>
<dbReference type="FunFam" id="2.10.25.10:FF:000177">
    <property type="entry name" value="Adhesion G protein-coupled receptor E2"/>
    <property type="match status" value="1"/>
</dbReference>
<dbReference type="InterPro" id="IPR011009">
    <property type="entry name" value="Kinase-like_dom_sf"/>
</dbReference>
<dbReference type="PROSITE" id="PS00108">
    <property type="entry name" value="PROTEIN_KINASE_ST"/>
    <property type="match status" value="1"/>
</dbReference>
<dbReference type="InterPro" id="IPR009030">
    <property type="entry name" value="Growth_fac_rcpt_cys_sf"/>
</dbReference>
<evidence type="ECO:0000256" key="7">
    <source>
        <dbReference type="ARBA" id="ARBA00022536"/>
    </source>
</evidence>
<keyword evidence="24" id="KW-0325">Glycoprotein</keyword>
<feature type="transmembrane region" description="Helical" evidence="37">
    <location>
        <begin position="969"/>
        <end position="994"/>
    </location>
</feature>
<dbReference type="PROSITE" id="PS00650">
    <property type="entry name" value="G_PROTEIN_RECEP_F2_2"/>
    <property type="match status" value="1"/>
</dbReference>
<dbReference type="FunFam" id="1.10.287.160:FF:000003">
    <property type="entry name" value="Putative serine/threonine-protein kinase N2"/>
    <property type="match status" value="1"/>
</dbReference>
<dbReference type="Pfam" id="PF15304">
    <property type="entry name" value="AKAP2_C"/>
    <property type="match status" value="1"/>
</dbReference>
<dbReference type="InterPro" id="IPR000152">
    <property type="entry name" value="EGF-type_Asp/Asn_hydroxyl_site"/>
</dbReference>
<dbReference type="STRING" id="885580.ENSFDAP00000008496"/>
<feature type="binding site" evidence="35">
    <location>
        <position position="1722"/>
    </location>
    <ligand>
        <name>ATP</name>
        <dbReference type="ChEBI" id="CHEBI:30616"/>
    </ligand>
</feature>
<feature type="compositionally biased region" description="Polar residues" evidence="36">
    <location>
        <begin position="1650"/>
        <end position="1661"/>
    </location>
</feature>
<dbReference type="InterPro" id="IPR008271">
    <property type="entry name" value="Ser/Thr_kinase_AS"/>
</dbReference>
<keyword evidence="15" id="KW-0106">Calcium</keyword>
<evidence type="ECO:0000256" key="2">
    <source>
        <dbReference type="ARBA" id="ARBA00004651"/>
    </source>
</evidence>
<keyword evidence="22" id="KW-1015">Disulfide bond</keyword>
<evidence type="ECO:0000256" key="32">
    <source>
        <dbReference type="ARBA" id="ARBA00080562"/>
    </source>
</evidence>
<dbReference type="eggNOG" id="KOG0694">
    <property type="taxonomic scope" value="Eukaryota"/>
</dbReference>
<evidence type="ECO:0000256" key="19">
    <source>
        <dbReference type="ARBA" id="ARBA00023015"/>
    </source>
</evidence>
<feature type="transmembrane region" description="Helical" evidence="37">
    <location>
        <begin position="1014"/>
        <end position="1036"/>
    </location>
</feature>
<feature type="domain" description="EGF-like" evidence="40">
    <location>
        <begin position="304"/>
        <end position="343"/>
    </location>
</feature>
<dbReference type="CDD" id="cd00054">
    <property type="entry name" value="EGF_CA"/>
    <property type="match status" value="3"/>
</dbReference>
<dbReference type="InterPro" id="IPR018097">
    <property type="entry name" value="EGF_Ca-bd_CS"/>
</dbReference>
<keyword evidence="17" id="KW-0130">Cell adhesion</keyword>
<dbReference type="Gene3D" id="1.10.510.10">
    <property type="entry name" value="Transferase(Phosphotransferase) domain 1"/>
    <property type="match status" value="1"/>
</dbReference>
<dbReference type="Gene3D" id="1.20.1070.10">
    <property type="entry name" value="Rhodopsin 7-helix transmembrane proteins"/>
    <property type="match status" value="1"/>
</dbReference>
<dbReference type="SUPFAM" id="SSF56112">
    <property type="entry name" value="Protein kinase-like (PK-like)"/>
    <property type="match status" value="1"/>
</dbReference>
<dbReference type="SUPFAM" id="SSF57184">
    <property type="entry name" value="Growth factor receptor domain"/>
    <property type="match status" value="1"/>
</dbReference>
<dbReference type="InterPro" id="IPR000203">
    <property type="entry name" value="GPS"/>
</dbReference>
<dbReference type="InterPro" id="IPR000832">
    <property type="entry name" value="GPCR_2_secretin-like"/>
</dbReference>
<dbReference type="SMART" id="SM00303">
    <property type="entry name" value="GPS"/>
    <property type="match status" value="1"/>
</dbReference>
<dbReference type="InterPro" id="IPR036274">
    <property type="entry name" value="HR1_rpt_sf"/>
</dbReference>
<evidence type="ECO:0000256" key="4">
    <source>
        <dbReference type="ARBA" id="ARBA00012429"/>
    </source>
</evidence>
<evidence type="ECO:0000259" key="40">
    <source>
        <dbReference type="PROSITE" id="PS50026"/>
    </source>
</evidence>
<dbReference type="InterPro" id="IPR011072">
    <property type="entry name" value="HR1_rho-bd"/>
</dbReference>
<dbReference type="PROSITE" id="PS50004">
    <property type="entry name" value="C2"/>
    <property type="match status" value="1"/>
</dbReference>
<dbReference type="PROSITE" id="PS50221">
    <property type="entry name" value="GAIN_B"/>
    <property type="match status" value="1"/>
</dbReference>
<evidence type="ECO:0000256" key="10">
    <source>
        <dbReference type="ARBA" id="ARBA00022692"/>
    </source>
</evidence>
<evidence type="ECO:0000256" key="15">
    <source>
        <dbReference type="ARBA" id="ARBA00022837"/>
    </source>
</evidence>
<dbReference type="PROSITE" id="PS51860">
    <property type="entry name" value="REM_1"/>
    <property type="match status" value="2"/>
</dbReference>
<evidence type="ECO:0000259" key="44">
    <source>
        <dbReference type="PROSITE" id="PS51860"/>
    </source>
</evidence>
<evidence type="ECO:0000256" key="22">
    <source>
        <dbReference type="ARBA" id="ARBA00023157"/>
    </source>
</evidence>
<evidence type="ECO:0000256" key="13">
    <source>
        <dbReference type="ARBA" id="ARBA00022741"/>
    </source>
</evidence>
<accession>A0A091CLA0</accession>
<feature type="compositionally biased region" description="Low complexity" evidence="36">
    <location>
        <begin position="1438"/>
        <end position="1457"/>
    </location>
</feature>
<dbReference type="InterPro" id="IPR000008">
    <property type="entry name" value="C2_dom"/>
</dbReference>
<evidence type="ECO:0000256" key="14">
    <source>
        <dbReference type="ARBA" id="ARBA00022777"/>
    </source>
</evidence>
<evidence type="ECO:0000256" key="3">
    <source>
        <dbReference type="ARBA" id="ARBA00005490"/>
    </source>
</evidence>
<evidence type="ECO:0000259" key="38">
    <source>
        <dbReference type="PROSITE" id="PS50004"/>
    </source>
</evidence>
<dbReference type="Pfam" id="PF07645">
    <property type="entry name" value="EGF_CA"/>
    <property type="match status" value="3"/>
</dbReference>
<feature type="compositionally biased region" description="Polar residues" evidence="36">
    <location>
        <begin position="1669"/>
        <end position="1681"/>
    </location>
</feature>
<dbReference type="GO" id="GO:0004697">
    <property type="term" value="F:diacylglycerol-dependent serine/threonine kinase activity"/>
    <property type="evidence" value="ECO:0007669"/>
    <property type="project" value="UniProtKB-EC"/>
</dbReference>
<evidence type="ECO:0000256" key="37">
    <source>
        <dbReference type="SAM" id="Phobius"/>
    </source>
</evidence>
<dbReference type="SUPFAM" id="SSF57196">
    <property type="entry name" value="EGF/Laminin"/>
    <property type="match status" value="2"/>
</dbReference>
<dbReference type="SUPFAM" id="SSF49562">
    <property type="entry name" value="C2 domain (Calcium/lipid-binding domain, CaLB)"/>
    <property type="match status" value="1"/>
</dbReference>
<feature type="compositionally biased region" description="Polar residues" evidence="36">
    <location>
        <begin position="126"/>
        <end position="141"/>
    </location>
</feature>
<keyword evidence="19" id="KW-0805">Transcription regulation</keyword>
<dbReference type="CDD" id="cd15438">
    <property type="entry name" value="7tmB2_CD97"/>
    <property type="match status" value="1"/>
</dbReference>
<dbReference type="Gene3D" id="3.30.200.20">
    <property type="entry name" value="Phosphorylase Kinase, domain 1"/>
    <property type="match status" value="1"/>
</dbReference>
<dbReference type="GO" id="GO:0007166">
    <property type="term" value="P:cell surface receptor signaling pathway"/>
    <property type="evidence" value="ECO:0007669"/>
    <property type="project" value="InterPro"/>
</dbReference>
<keyword evidence="11" id="KW-0732">Signal</keyword>
<evidence type="ECO:0000256" key="28">
    <source>
        <dbReference type="ARBA" id="ARBA00072336"/>
    </source>
</evidence>
<dbReference type="PROSITE" id="PS50261">
    <property type="entry name" value="G_PROTEIN_RECEP_F2_4"/>
    <property type="match status" value="1"/>
</dbReference>
<evidence type="ECO:0000259" key="43">
    <source>
        <dbReference type="PROSITE" id="PS51285"/>
    </source>
</evidence>
<dbReference type="FunFam" id="3.30.200.20:FF:000058">
    <property type="entry name" value="Putative serine/threonine-protein kinase N2"/>
    <property type="match status" value="1"/>
</dbReference>
<dbReference type="FunFam" id="1.10.510.10:FF:000038">
    <property type="entry name" value="serine/threonine-protein kinase N2 isoform X1"/>
    <property type="match status" value="1"/>
</dbReference>
<dbReference type="CDD" id="cd11636">
    <property type="entry name" value="HR1_PKN1_3"/>
    <property type="match status" value="1"/>
</dbReference>
<feature type="region of interest" description="Disordered" evidence="36">
    <location>
        <begin position="1980"/>
        <end position="2001"/>
    </location>
</feature>
<dbReference type="CDD" id="cd08687">
    <property type="entry name" value="C2_PKN-like"/>
    <property type="match status" value="1"/>
</dbReference>
<dbReference type="PROSITE" id="PS51285">
    <property type="entry name" value="AGC_KINASE_CTER"/>
    <property type="match status" value="1"/>
</dbReference>
<dbReference type="InterPro" id="IPR017983">
    <property type="entry name" value="GPCR_2_secretin-like_CS"/>
</dbReference>
<name>A0A091CLA0_FUKDA</name>
<dbReference type="EMBL" id="KN125026">
    <property type="protein sequence ID" value="KFO19534.1"/>
    <property type="molecule type" value="Genomic_DNA"/>
</dbReference>
<feature type="compositionally biased region" description="Polar residues" evidence="36">
    <location>
        <begin position="1"/>
        <end position="12"/>
    </location>
</feature>
<keyword evidence="13 35" id="KW-0547">Nucleotide-binding</keyword>
<keyword evidence="16 35" id="KW-0067">ATP-binding</keyword>
<dbReference type="FunFam" id="2.10.25.10:FF:000038">
    <property type="entry name" value="Fibrillin 2"/>
    <property type="match status" value="2"/>
</dbReference>
<evidence type="ECO:0000256" key="11">
    <source>
        <dbReference type="ARBA" id="ARBA00022729"/>
    </source>
</evidence>
<dbReference type="GO" id="GO:0004930">
    <property type="term" value="F:G protein-coupled receptor activity"/>
    <property type="evidence" value="ECO:0007669"/>
    <property type="project" value="InterPro"/>
</dbReference>
<dbReference type="InterPro" id="IPR003056">
    <property type="entry name" value="GPCR_2_ADGRE2_ADGRE5"/>
</dbReference>
<evidence type="ECO:0000256" key="30">
    <source>
        <dbReference type="ARBA" id="ARBA00077669"/>
    </source>
</evidence>
<dbReference type="InterPro" id="IPR046338">
    <property type="entry name" value="GAIN_dom_sf"/>
</dbReference>
<evidence type="ECO:0000256" key="27">
    <source>
        <dbReference type="ARBA" id="ARBA00064928"/>
    </source>
</evidence>
<dbReference type="PROSITE" id="PS50011">
    <property type="entry name" value="PROTEIN_KINASE_DOM"/>
    <property type="match status" value="1"/>
</dbReference>
<feature type="domain" description="REM-1" evidence="44">
    <location>
        <begin position="1277"/>
        <end position="1358"/>
    </location>
</feature>
<feature type="domain" description="EGF-like" evidence="40">
    <location>
        <begin position="506"/>
        <end position="545"/>
    </location>
</feature>
<feature type="domain" description="C2" evidence="38">
    <location>
        <begin position="1385"/>
        <end position="1547"/>
    </location>
</feature>
<dbReference type="PRINTS" id="PR00249">
    <property type="entry name" value="GPCRSECRETIN"/>
</dbReference>
<evidence type="ECO:0000256" key="17">
    <source>
        <dbReference type="ARBA" id="ARBA00022889"/>
    </source>
</evidence>
<feature type="transmembrane region" description="Helical" evidence="37">
    <location>
        <begin position="897"/>
        <end position="918"/>
    </location>
</feature>
<evidence type="ECO:0000259" key="42">
    <source>
        <dbReference type="PROSITE" id="PS50261"/>
    </source>
</evidence>
<dbReference type="InterPro" id="IPR037784">
    <property type="entry name" value="C2_PKN"/>
</dbReference>
<evidence type="ECO:0000256" key="29">
    <source>
        <dbReference type="ARBA" id="ARBA00075876"/>
    </source>
</evidence>
<dbReference type="Gene3D" id="1.10.287.160">
    <property type="entry name" value="HR1 repeat"/>
    <property type="match status" value="3"/>
</dbReference>
<dbReference type="PANTHER" id="PTHR12011:SF348">
    <property type="entry name" value="ADHESION G PROTEIN-COUPLED RECEPTOR E5"/>
    <property type="match status" value="1"/>
</dbReference>
<evidence type="ECO:0000256" key="12">
    <source>
        <dbReference type="ARBA" id="ARBA00022737"/>
    </source>
</evidence>
<dbReference type="CDD" id="cd11630">
    <property type="entry name" value="HR1_PKN1_2"/>
    <property type="match status" value="1"/>
</dbReference>
<dbReference type="GO" id="GO:0031267">
    <property type="term" value="F:small GTPase binding"/>
    <property type="evidence" value="ECO:0007669"/>
    <property type="project" value="InterPro"/>
</dbReference>
<evidence type="ECO:0000256" key="26">
    <source>
        <dbReference type="ARBA" id="ARBA00047470"/>
    </source>
</evidence>
<dbReference type="Pfam" id="PF00002">
    <property type="entry name" value="7tm_2"/>
    <property type="match status" value="1"/>
</dbReference>
<keyword evidence="23" id="KW-0804">Transcription</keyword>
<dbReference type="GO" id="GO:0005509">
    <property type="term" value="F:calcium ion binding"/>
    <property type="evidence" value="ECO:0007669"/>
    <property type="project" value="InterPro"/>
</dbReference>
<dbReference type="InterPro" id="IPR000719">
    <property type="entry name" value="Prot_kinase_dom"/>
</dbReference>
<dbReference type="FunFam" id="2.10.25.10:FF:000269">
    <property type="entry name" value="Adhesion G protein-coupled receptor E2"/>
    <property type="match status" value="1"/>
</dbReference>
<evidence type="ECO:0000256" key="25">
    <source>
        <dbReference type="ARBA" id="ARBA00047272"/>
    </source>
</evidence>
<dbReference type="GO" id="GO:0005886">
    <property type="term" value="C:plasma membrane"/>
    <property type="evidence" value="ECO:0007669"/>
    <property type="project" value="UniProtKB-SubCell"/>
</dbReference>
<dbReference type="InterPro" id="IPR001881">
    <property type="entry name" value="EGF-like_Ca-bd_dom"/>
</dbReference>
<feature type="transmembrane region" description="Helical" evidence="37">
    <location>
        <begin position="860"/>
        <end position="877"/>
    </location>
</feature>
<dbReference type="SMART" id="SM00179">
    <property type="entry name" value="EGF_CA"/>
    <property type="match status" value="3"/>
</dbReference>
<dbReference type="PANTHER" id="PTHR12011">
    <property type="entry name" value="ADHESION G-PROTEIN COUPLED RECEPTOR"/>
    <property type="match status" value="1"/>
</dbReference>
<comment type="similarity">
    <text evidence="3">Belongs to the protein kinase superfamily. AGC Ser/Thr protein kinase family. PKC subfamily.</text>
</comment>
<dbReference type="FunFam" id="2.60.220.50:FF:000007">
    <property type="entry name" value="Adhesion G protein-coupled receptor E5"/>
    <property type="match status" value="1"/>
</dbReference>
<keyword evidence="8" id="KW-0597">Phosphoprotein</keyword>
<evidence type="ECO:0000256" key="21">
    <source>
        <dbReference type="ARBA" id="ARBA00023136"/>
    </source>
</evidence>
<dbReference type="Proteomes" id="UP000028990">
    <property type="component" value="Unassembled WGS sequence"/>
</dbReference>
<feature type="region of interest" description="Disordered" evidence="36">
    <location>
        <begin position="1419"/>
        <end position="1458"/>
    </location>
</feature>
<evidence type="ECO:0000256" key="23">
    <source>
        <dbReference type="ARBA" id="ARBA00023163"/>
    </source>
</evidence>
<dbReference type="InterPro" id="IPR035892">
    <property type="entry name" value="C2_domain_sf"/>
</dbReference>
<dbReference type="GO" id="GO:0007155">
    <property type="term" value="P:cell adhesion"/>
    <property type="evidence" value="ECO:0007669"/>
    <property type="project" value="UniProtKB-KW"/>
</dbReference>
<keyword evidence="7 33" id="KW-0245">EGF-like domain</keyword>
<dbReference type="SUPFAM" id="SSF81321">
    <property type="entry name" value="Family A G protein-coupled receptor-like"/>
    <property type="match status" value="1"/>
</dbReference>
<dbReference type="InterPro" id="IPR000742">
    <property type="entry name" value="EGF"/>
</dbReference>
<keyword evidence="20 34" id="KW-0175">Coiled coil</keyword>
<dbReference type="InterPro" id="IPR017892">
    <property type="entry name" value="Pkinase_C"/>
</dbReference>
<evidence type="ECO:0000256" key="5">
    <source>
        <dbReference type="ARBA" id="ARBA00022475"/>
    </source>
</evidence>
<dbReference type="PROSITE" id="PS00107">
    <property type="entry name" value="PROTEIN_KINASE_ATP"/>
    <property type="match status" value="1"/>
</dbReference>
<feature type="transmembrane region" description="Helical" evidence="37">
    <location>
        <begin position="829"/>
        <end position="848"/>
    </location>
</feature>
<dbReference type="SUPFAM" id="SSF46585">
    <property type="entry name" value="HR1 repeat"/>
    <property type="match status" value="3"/>
</dbReference>
<dbReference type="InterPro" id="IPR029304">
    <property type="entry name" value="AKAP2_C"/>
</dbReference>
<comment type="subcellular location">
    <subcellularLocation>
        <location evidence="2">Cell membrane</location>
        <topology evidence="2">Multi-pass membrane protein</topology>
    </subcellularLocation>
    <subcellularLocation>
        <location evidence="1">Membrane</location>
        <topology evidence="1">Single-pass type I membrane protein</topology>
    </subcellularLocation>
</comment>
<feature type="domain" description="AGC-kinase C-terminal" evidence="43">
    <location>
        <begin position="1953"/>
        <end position="2020"/>
    </location>
</feature>
<dbReference type="FunFam" id="1.20.1070.10:FF:000136">
    <property type="entry name" value="Adhesion G protein-coupled receptor E5"/>
    <property type="match status" value="1"/>
</dbReference>
<proteinExistence type="inferred from homology"/>
<feature type="compositionally biased region" description="Basic and acidic residues" evidence="36">
    <location>
        <begin position="55"/>
        <end position="68"/>
    </location>
</feature>
<evidence type="ECO:0000313" key="46">
    <source>
        <dbReference type="Proteomes" id="UP000028990"/>
    </source>
</evidence>
<gene>
    <name evidence="45" type="ORF">H920_19119</name>
</gene>
<evidence type="ECO:0000256" key="8">
    <source>
        <dbReference type="ARBA" id="ARBA00022553"/>
    </source>
</evidence>
<feature type="domain" description="G-protein coupled receptors family 2 profile 2" evidence="42">
    <location>
        <begin position="823"/>
        <end position="1069"/>
    </location>
</feature>
<dbReference type="Gene3D" id="2.10.25.10">
    <property type="entry name" value="Laminin"/>
    <property type="match status" value="4"/>
</dbReference>
<evidence type="ECO:0000256" key="36">
    <source>
        <dbReference type="SAM" id="MobiDB-lite"/>
    </source>
</evidence>
<evidence type="ECO:0000259" key="39">
    <source>
        <dbReference type="PROSITE" id="PS50011"/>
    </source>
</evidence>
<evidence type="ECO:0000256" key="24">
    <source>
        <dbReference type="ARBA" id="ARBA00023180"/>
    </source>
</evidence>
<dbReference type="Gene3D" id="2.60.220.50">
    <property type="match status" value="1"/>
</dbReference>
<feature type="domain" description="GAIN-B" evidence="41">
    <location>
        <begin position="646"/>
        <end position="819"/>
    </location>
</feature>
<dbReference type="Pfam" id="PF00069">
    <property type="entry name" value="Pkinase"/>
    <property type="match status" value="1"/>
</dbReference>
<dbReference type="Pfam" id="PF00433">
    <property type="entry name" value="Pkinase_C"/>
    <property type="match status" value="1"/>
</dbReference>
<keyword evidence="9" id="KW-0808">Transferase</keyword>
<evidence type="ECO:0000256" key="35">
    <source>
        <dbReference type="PROSITE-ProRule" id="PRU10141"/>
    </source>
</evidence>
<feature type="region of interest" description="Disordered" evidence="36">
    <location>
        <begin position="1"/>
        <end position="163"/>
    </location>
</feature>
<dbReference type="PROSITE" id="PS50026">
    <property type="entry name" value="EGF_3"/>
    <property type="match status" value="2"/>
</dbReference>
<dbReference type="EC" id="2.7.11.13" evidence="4"/>
<evidence type="ECO:0000256" key="31">
    <source>
        <dbReference type="ARBA" id="ARBA00079335"/>
    </source>
</evidence>
<keyword evidence="21 37" id="KW-0472">Membrane</keyword>
<dbReference type="InterPro" id="IPR017441">
    <property type="entry name" value="Protein_kinase_ATP_BS"/>
</dbReference>
<feature type="transmembrane region" description="Helical" evidence="37">
    <location>
        <begin position="930"/>
        <end position="949"/>
    </location>
</feature>
<comment type="catalytic activity">
    <reaction evidence="26">
        <text>L-seryl-[protein] + ATP = O-phospho-L-seryl-[protein] + ADP + H(+)</text>
        <dbReference type="Rhea" id="RHEA:17989"/>
        <dbReference type="Rhea" id="RHEA-COMP:9863"/>
        <dbReference type="Rhea" id="RHEA-COMP:11604"/>
        <dbReference type="ChEBI" id="CHEBI:15378"/>
        <dbReference type="ChEBI" id="CHEBI:29999"/>
        <dbReference type="ChEBI" id="CHEBI:30616"/>
        <dbReference type="ChEBI" id="CHEBI:83421"/>
        <dbReference type="ChEBI" id="CHEBI:456216"/>
        <dbReference type="EC" id="2.7.11.13"/>
    </reaction>
</comment>
<comment type="caution">
    <text evidence="33">Lacks conserved residue(s) required for the propagation of feature annotation.</text>
</comment>
<evidence type="ECO:0000256" key="9">
    <source>
        <dbReference type="ARBA" id="ARBA00022679"/>
    </source>
</evidence>
<dbReference type="PRINTS" id="PR01278">
    <property type="entry name" value="CD97PROTEIN"/>
</dbReference>
<keyword evidence="5" id="KW-1003">Cell membrane</keyword>
<evidence type="ECO:0000313" key="45">
    <source>
        <dbReference type="EMBL" id="KFO19534.1"/>
    </source>
</evidence>
<dbReference type="SMART" id="SM00181">
    <property type="entry name" value="EGF"/>
    <property type="match status" value="5"/>
</dbReference>
<dbReference type="SMART" id="SM00133">
    <property type="entry name" value="S_TK_X"/>
    <property type="match status" value="1"/>
</dbReference>
<feature type="transmembrane region" description="Helical" evidence="37">
    <location>
        <begin position="1048"/>
        <end position="1068"/>
    </location>
</feature>
<keyword evidence="18 37" id="KW-1133">Transmembrane helix</keyword>
<evidence type="ECO:0000256" key="33">
    <source>
        <dbReference type="PROSITE-ProRule" id="PRU00076"/>
    </source>
</evidence>
<evidence type="ECO:0000256" key="16">
    <source>
        <dbReference type="ARBA" id="ARBA00022840"/>
    </source>
</evidence>
<keyword evidence="12" id="KW-0677">Repeat</keyword>
<feature type="region of interest" description="Disordered" evidence="36">
    <location>
        <begin position="1606"/>
        <end position="1681"/>
    </location>
</feature>
<evidence type="ECO:0000259" key="41">
    <source>
        <dbReference type="PROSITE" id="PS50221"/>
    </source>
</evidence>
<dbReference type="GO" id="GO:0005524">
    <property type="term" value="F:ATP binding"/>
    <property type="evidence" value="ECO:0007669"/>
    <property type="project" value="UniProtKB-UniRule"/>
</dbReference>
<organism evidence="45 46">
    <name type="scientific">Fukomys damarensis</name>
    <name type="common">Damaraland mole rat</name>
    <name type="synonym">Cryptomys damarensis</name>
    <dbReference type="NCBI Taxonomy" id="885580"/>
    <lineage>
        <taxon>Eukaryota</taxon>
        <taxon>Metazoa</taxon>
        <taxon>Chordata</taxon>
        <taxon>Craniata</taxon>
        <taxon>Vertebrata</taxon>
        <taxon>Euteleostomi</taxon>
        <taxon>Mammalia</taxon>
        <taxon>Eutheria</taxon>
        <taxon>Euarchontoglires</taxon>
        <taxon>Glires</taxon>
        <taxon>Rodentia</taxon>
        <taxon>Hystricomorpha</taxon>
        <taxon>Bathyergidae</taxon>
        <taxon>Fukomys</taxon>
    </lineage>
</organism>
<evidence type="ECO:0000256" key="6">
    <source>
        <dbReference type="ARBA" id="ARBA00022527"/>
    </source>
</evidence>
<keyword evidence="10 37" id="KW-0812">Transmembrane</keyword>
<dbReference type="SMART" id="SM00220">
    <property type="entry name" value="S_TKc"/>
    <property type="match status" value="1"/>
</dbReference>
<dbReference type="Pfam" id="PF01825">
    <property type="entry name" value="GPS"/>
    <property type="match status" value="1"/>
</dbReference>